<protein>
    <submittedName>
        <fullName evidence="3">Uncharacterized protein</fullName>
    </submittedName>
</protein>
<name>A0A075DD05_9AGAM</name>
<evidence type="ECO:0000256" key="1">
    <source>
        <dbReference type="SAM" id="Coils"/>
    </source>
</evidence>
<keyword evidence="2" id="KW-0812">Transmembrane</keyword>
<dbReference type="RefSeq" id="YP_009048481.1">
    <property type="nucleotide sequence ID" value="NC_024555.1"/>
</dbReference>
<dbReference type="AlphaFoldDB" id="A0A075DD05"/>
<evidence type="ECO:0000256" key="2">
    <source>
        <dbReference type="SAM" id="Phobius"/>
    </source>
</evidence>
<geneLocation type="mitochondrion" evidence="3"/>
<evidence type="ECO:0000313" key="3">
    <source>
        <dbReference type="EMBL" id="AHK09734.1"/>
    </source>
</evidence>
<dbReference type="EMBL" id="KF957635">
    <property type="protein sequence ID" value="AHK09734.1"/>
    <property type="molecule type" value="Genomic_DNA"/>
</dbReference>
<feature type="transmembrane region" description="Helical" evidence="2">
    <location>
        <begin position="170"/>
        <end position="192"/>
    </location>
</feature>
<proteinExistence type="predicted"/>
<keyword evidence="3" id="KW-0496">Mitochondrion</keyword>
<keyword evidence="2" id="KW-1133">Transmembrane helix</keyword>
<keyword evidence="2" id="KW-0472">Membrane</keyword>
<feature type="coiled-coil region" evidence="1">
    <location>
        <begin position="31"/>
        <end position="58"/>
    </location>
</feature>
<reference evidence="3" key="1">
    <citation type="journal article" date="2014" name="Curr. Genet.">
        <title>Intronic and plasmid-derived regions contribute to the large mitochondrial genome sizes of Agaricomycetes.</title>
        <authorList>
            <person name="Himmelstrand K."/>
            <person name="Olson A."/>
            <person name="Brandstrom Durling M."/>
            <person name="Karlsson M."/>
            <person name="Stenlid J."/>
        </authorList>
    </citation>
    <scope>NUCLEOTIDE SEQUENCE</scope>
    <source>
        <strain evidence="3">TC 32-1</strain>
    </source>
</reference>
<feature type="transmembrane region" description="Helical" evidence="2">
    <location>
        <begin position="213"/>
        <end position="239"/>
    </location>
</feature>
<accession>A0A075DD05</accession>
<organism evidence="3">
    <name type="scientific">Heterobasidion irregulare</name>
    <dbReference type="NCBI Taxonomy" id="984962"/>
    <lineage>
        <taxon>Eukaryota</taxon>
        <taxon>Fungi</taxon>
        <taxon>Dikarya</taxon>
        <taxon>Basidiomycota</taxon>
        <taxon>Agaricomycotina</taxon>
        <taxon>Agaricomycetes</taxon>
        <taxon>Russulales</taxon>
        <taxon>Bondarzewiaceae</taxon>
        <taxon>Heterobasidion</taxon>
        <taxon>Heterobasidion annosum species complex</taxon>
    </lineage>
</organism>
<keyword evidence="1" id="KW-0175">Coiled coil</keyword>
<sequence length="240" mass="27033">MKIFNTRQLFHTVSLTSFVMGVYSTINGVQAKELQEQLNKANNRNELLHAKISDLQDKSIQSLSENSQIRASLDEVNKTFTEVNETVNTINNTSNSEVQSSIIEDKMDELVSNVSKGRDIVEKLIDLINKGSGDGSSSSNFLDSFSELSSFISSLNIEQSLALVHISGSIAIFLSLLTIISVFYGNIIISYLKLETRFPKFKKLIELRLKFQNYYLLLNIFIILFVLVGIVYVNIIIILH</sequence>